<protein>
    <submittedName>
        <fullName evidence="3">FG-GAP repeat protein</fullName>
    </submittedName>
</protein>
<feature type="transmembrane region" description="Helical" evidence="2">
    <location>
        <begin position="20"/>
        <end position="39"/>
    </location>
</feature>
<dbReference type="PANTHER" id="PTHR44103">
    <property type="entry name" value="PROPROTEIN CONVERTASE P"/>
    <property type="match status" value="1"/>
</dbReference>
<keyword evidence="4" id="KW-1185">Reference proteome</keyword>
<accession>A0A517V661</accession>
<sequence>MSLTESPQTTGPLPPRTPWLTIILLVAVILLPLATWFFLPSIPALGRLHQLYSGGTSYPASKLLFVREGALQTGVELPLITNVQILDFDGDGKNDILYCDAGHNRVVLRKLNENDRETDQTLIADVAAPAHATPVDIDDDGDLDIVVSVLGNIQPDDGVVGRVELYEQTPEGFVKHVILDDVRRVADVQPGDFDGDGDLDLAVAVFGYNRGEVLWLENRGQFQFLDHHLYHAPGAIHVPVADFDGDGDLDIATIISQEEEELVAFENLGGGKFKTRSLWLTPNMDLGSAGLIHADLDQDGDEDLILPAGDNLEDFDAYPQPYHGCLWFENKGDWNFEKQRISDLGGTYAAAIADLDGDSDLDVVLASMTNDWYAPEHASLVWLENDGQQNFKTWQIDNQPIHLVTVAVGDLNQDGLPDIAAGSLNMRKPFDRIQAVPFWIQRAKKGAPQ</sequence>
<dbReference type="Pfam" id="PF13517">
    <property type="entry name" value="FG-GAP_3"/>
    <property type="match status" value="3"/>
</dbReference>
<evidence type="ECO:0000313" key="4">
    <source>
        <dbReference type="Proteomes" id="UP000316855"/>
    </source>
</evidence>
<organism evidence="3 4">
    <name type="scientific">Gimesia algae</name>
    <dbReference type="NCBI Taxonomy" id="2527971"/>
    <lineage>
        <taxon>Bacteria</taxon>
        <taxon>Pseudomonadati</taxon>
        <taxon>Planctomycetota</taxon>
        <taxon>Planctomycetia</taxon>
        <taxon>Planctomycetales</taxon>
        <taxon>Planctomycetaceae</taxon>
        <taxon>Gimesia</taxon>
    </lineage>
</organism>
<dbReference type="Gene3D" id="2.130.10.130">
    <property type="entry name" value="Integrin alpha, N-terminal"/>
    <property type="match status" value="2"/>
</dbReference>
<dbReference type="KEGG" id="gax:Pan161_01130"/>
<keyword evidence="1" id="KW-0732">Signal</keyword>
<dbReference type="PANTHER" id="PTHR44103:SF1">
    <property type="entry name" value="PROPROTEIN CONVERTASE P"/>
    <property type="match status" value="1"/>
</dbReference>
<evidence type="ECO:0000313" key="3">
    <source>
        <dbReference type="EMBL" id="QDT88497.1"/>
    </source>
</evidence>
<dbReference type="InterPro" id="IPR028994">
    <property type="entry name" value="Integrin_alpha_N"/>
</dbReference>
<dbReference type="InterPro" id="IPR013517">
    <property type="entry name" value="FG-GAP"/>
</dbReference>
<dbReference type="RefSeq" id="WP_145223670.1">
    <property type="nucleotide sequence ID" value="NZ_CP036343.1"/>
</dbReference>
<evidence type="ECO:0000256" key="2">
    <source>
        <dbReference type="SAM" id="Phobius"/>
    </source>
</evidence>
<dbReference type="OrthoDB" id="227135at2"/>
<name>A0A517V661_9PLAN</name>
<dbReference type="AlphaFoldDB" id="A0A517V661"/>
<evidence type="ECO:0000256" key="1">
    <source>
        <dbReference type="ARBA" id="ARBA00022729"/>
    </source>
</evidence>
<reference evidence="3 4" key="1">
    <citation type="submission" date="2019-02" db="EMBL/GenBank/DDBJ databases">
        <title>Deep-cultivation of Planctomycetes and their phenomic and genomic characterization uncovers novel biology.</title>
        <authorList>
            <person name="Wiegand S."/>
            <person name="Jogler M."/>
            <person name="Boedeker C."/>
            <person name="Pinto D."/>
            <person name="Vollmers J."/>
            <person name="Rivas-Marin E."/>
            <person name="Kohn T."/>
            <person name="Peeters S.H."/>
            <person name="Heuer A."/>
            <person name="Rast P."/>
            <person name="Oberbeckmann S."/>
            <person name="Bunk B."/>
            <person name="Jeske O."/>
            <person name="Meyerdierks A."/>
            <person name="Storesund J.E."/>
            <person name="Kallscheuer N."/>
            <person name="Luecker S."/>
            <person name="Lage O.M."/>
            <person name="Pohl T."/>
            <person name="Merkel B.J."/>
            <person name="Hornburger P."/>
            <person name="Mueller R.-W."/>
            <person name="Bruemmer F."/>
            <person name="Labrenz M."/>
            <person name="Spormann A.M."/>
            <person name="Op den Camp H."/>
            <person name="Overmann J."/>
            <person name="Amann R."/>
            <person name="Jetten M.S.M."/>
            <person name="Mascher T."/>
            <person name="Medema M.H."/>
            <person name="Devos D.P."/>
            <person name="Kaster A.-K."/>
            <person name="Ovreas L."/>
            <person name="Rohde M."/>
            <person name="Galperin M.Y."/>
            <person name="Jogler C."/>
        </authorList>
    </citation>
    <scope>NUCLEOTIDE SEQUENCE [LARGE SCALE GENOMIC DNA]</scope>
    <source>
        <strain evidence="3 4">Pan161</strain>
    </source>
</reference>
<keyword evidence="2" id="KW-0472">Membrane</keyword>
<proteinExistence type="predicted"/>
<keyword evidence="2" id="KW-0812">Transmembrane</keyword>
<keyword evidence="2" id="KW-1133">Transmembrane helix</keyword>
<gene>
    <name evidence="3" type="ORF">Pan161_01130</name>
</gene>
<dbReference type="SUPFAM" id="SSF69318">
    <property type="entry name" value="Integrin alpha N-terminal domain"/>
    <property type="match status" value="1"/>
</dbReference>
<dbReference type="Proteomes" id="UP000316855">
    <property type="component" value="Chromosome"/>
</dbReference>
<dbReference type="EMBL" id="CP036343">
    <property type="protein sequence ID" value="QDT88497.1"/>
    <property type="molecule type" value="Genomic_DNA"/>
</dbReference>